<comment type="caution">
    <text evidence="1">The sequence shown here is derived from an EMBL/GenBank/DDBJ whole genome shotgun (WGS) entry which is preliminary data.</text>
</comment>
<name>X0UEF8_9ZZZZ</name>
<proteinExistence type="predicted"/>
<dbReference type="EMBL" id="BARS01016386">
    <property type="protein sequence ID" value="GAF86875.1"/>
    <property type="molecule type" value="Genomic_DNA"/>
</dbReference>
<evidence type="ECO:0000313" key="1">
    <source>
        <dbReference type="EMBL" id="GAF86875.1"/>
    </source>
</evidence>
<gene>
    <name evidence="1" type="ORF">S01H1_26971</name>
</gene>
<protein>
    <submittedName>
        <fullName evidence="1">Uncharacterized protein</fullName>
    </submittedName>
</protein>
<reference evidence="1" key="1">
    <citation type="journal article" date="2014" name="Front. Microbiol.">
        <title>High frequency of phylogenetically diverse reductive dehalogenase-homologous genes in deep subseafloor sedimentary metagenomes.</title>
        <authorList>
            <person name="Kawai M."/>
            <person name="Futagami T."/>
            <person name="Toyoda A."/>
            <person name="Takaki Y."/>
            <person name="Nishi S."/>
            <person name="Hori S."/>
            <person name="Arai W."/>
            <person name="Tsubouchi T."/>
            <person name="Morono Y."/>
            <person name="Uchiyama I."/>
            <person name="Ito T."/>
            <person name="Fujiyama A."/>
            <person name="Inagaki F."/>
            <person name="Takami H."/>
        </authorList>
    </citation>
    <scope>NUCLEOTIDE SEQUENCE</scope>
    <source>
        <strain evidence="1">Expedition CK06-06</strain>
    </source>
</reference>
<organism evidence="1">
    <name type="scientific">marine sediment metagenome</name>
    <dbReference type="NCBI Taxonomy" id="412755"/>
    <lineage>
        <taxon>unclassified sequences</taxon>
        <taxon>metagenomes</taxon>
        <taxon>ecological metagenomes</taxon>
    </lineage>
</organism>
<sequence>LVYLQIISTIAALGLSVTETHERLAKVEKAVEQLSRRIK</sequence>
<accession>X0UEF8</accession>
<dbReference type="AlphaFoldDB" id="X0UEF8"/>
<feature type="non-terminal residue" evidence="1">
    <location>
        <position position="1"/>
    </location>
</feature>